<keyword evidence="1" id="KW-1133">Transmembrane helix</keyword>
<accession>A0A0K9FBA5</accession>
<keyword evidence="1" id="KW-0812">Transmembrane</keyword>
<dbReference type="EMBL" id="LFXJ01000005">
    <property type="protein sequence ID" value="KMY31497.1"/>
    <property type="molecule type" value="Genomic_DNA"/>
</dbReference>
<comment type="caution">
    <text evidence="2">The sequence shown here is derived from an EMBL/GenBank/DDBJ whole genome shotgun (WGS) entry which is preliminary data.</text>
</comment>
<reference evidence="3" key="1">
    <citation type="submission" date="2015-07" db="EMBL/GenBank/DDBJ databases">
        <authorList>
            <consortium name="Consortium for Microbial Forensics and Genomics (microFORGE)"/>
            <person name="Knight B.M."/>
            <person name="Roberts D.P."/>
            <person name="Lin D."/>
            <person name="Hari K."/>
            <person name="Fletcher J."/>
            <person name="Melcher U."/>
            <person name="Blagden T."/>
            <person name="Winegar R.A."/>
        </authorList>
    </citation>
    <scope>NUCLEOTIDE SEQUENCE [LARGE SCALE GENOMIC DNA]</scope>
    <source>
        <strain evidence="3">DSM 23493</strain>
    </source>
</reference>
<evidence type="ECO:0000313" key="2">
    <source>
        <dbReference type="EMBL" id="KMY31497.1"/>
    </source>
</evidence>
<feature type="transmembrane region" description="Helical" evidence="1">
    <location>
        <begin position="43"/>
        <end position="61"/>
    </location>
</feature>
<keyword evidence="1" id="KW-0472">Membrane</keyword>
<dbReference type="PATRIC" id="fig|582475.4.peg.323"/>
<evidence type="ECO:0000256" key="1">
    <source>
        <dbReference type="SAM" id="Phobius"/>
    </source>
</evidence>
<gene>
    <name evidence="2" type="ORF">ACZ11_04505</name>
</gene>
<organism evidence="2 3">
    <name type="scientific">Lysinibacillus xylanilyticus</name>
    <dbReference type="NCBI Taxonomy" id="582475"/>
    <lineage>
        <taxon>Bacteria</taxon>
        <taxon>Bacillati</taxon>
        <taxon>Bacillota</taxon>
        <taxon>Bacilli</taxon>
        <taxon>Bacillales</taxon>
        <taxon>Bacillaceae</taxon>
        <taxon>Lysinibacillus</taxon>
    </lineage>
</organism>
<protein>
    <submittedName>
        <fullName evidence="2">Uncharacterized protein</fullName>
    </submittedName>
</protein>
<sequence>MTLIWVHKRYAPIKSYAVTPQTKYPFMQIVSTKKKYEAGTKPIHIMSITLIIRLMVDIMILQMLMEKRKLLCFIQMIQIQTVLVLHTHMLEWFIQPASRKYD</sequence>
<evidence type="ECO:0000313" key="3">
    <source>
        <dbReference type="Proteomes" id="UP000037326"/>
    </source>
</evidence>
<dbReference type="AlphaFoldDB" id="A0A0K9FBA5"/>
<name>A0A0K9FBA5_9BACI</name>
<proteinExistence type="predicted"/>
<dbReference type="Proteomes" id="UP000037326">
    <property type="component" value="Unassembled WGS sequence"/>
</dbReference>